<proteinExistence type="predicted"/>
<evidence type="ECO:0000256" key="2">
    <source>
        <dbReference type="SAM" id="Phobius"/>
    </source>
</evidence>
<feature type="compositionally biased region" description="Basic and acidic residues" evidence="1">
    <location>
        <begin position="195"/>
        <end position="214"/>
    </location>
</feature>
<feature type="chain" id="PRO_5039906030" evidence="3">
    <location>
        <begin position="20"/>
        <end position="214"/>
    </location>
</feature>
<reference evidence="4 5" key="1">
    <citation type="journal article" date="2018" name="PLoS ONE">
        <title>The draft genome of Kipferlia bialata reveals reductive genome evolution in fornicate parasites.</title>
        <authorList>
            <person name="Tanifuji G."/>
            <person name="Takabayashi S."/>
            <person name="Kume K."/>
            <person name="Takagi M."/>
            <person name="Nakayama T."/>
            <person name="Kamikawa R."/>
            <person name="Inagaki Y."/>
            <person name="Hashimoto T."/>
        </authorList>
    </citation>
    <scope>NUCLEOTIDE SEQUENCE [LARGE SCALE GENOMIC DNA]</scope>
    <source>
        <strain evidence="4">NY0173</strain>
    </source>
</reference>
<feature type="transmembrane region" description="Helical" evidence="2">
    <location>
        <begin position="154"/>
        <end position="175"/>
    </location>
</feature>
<gene>
    <name evidence="4" type="ORF">KIPB_000359</name>
</gene>
<name>A0A9K3CN99_9EUKA</name>
<dbReference type="EMBL" id="BDIP01000041">
    <property type="protein sequence ID" value="GIQ79682.1"/>
    <property type="molecule type" value="Genomic_DNA"/>
</dbReference>
<dbReference type="Proteomes" id="UP000265618">
    <property type="component" value="Unassembled WGS sequence"/>
</dbReference>
<organism evidence="4 5">
    <name type="scientific">Kipferlia bialata</name>
    <dbReference type="NCBI Taxonomy" id="797122"/>
    <lineage>
        <taxon>Eukaryota</taxon>
        <taxon>Metamonada</taxon>
        <taxon>Carpediemonas-like organisms</taxon>
        <taxon>Kipferlia</taxon>
    </lineage>
</organism>
<keyword evidence="3" id="KW-0732">Signal</keyword>
<dbReference type="AlphaFoldDB" id="A0A9K3CN99"/>
<evidence type="ECO:0000256" key="1">
    <source>
        <dbReference type="SAM" id="MobiDB-lite"/>
    </source>
</evidence>
<evidence type="ECO:0000313" key="5">
    <source>
        <dbReference type="Proteomes" id="UP000265618"/>
    </source>
</evidence>
<accession>A0A9K3CN99</accession>
<keyword evidence="2" id="KW-1133">Transmembrane helix</keyword>
<evidence type="ECO:0000256" key="3">
    <source>
        <dbReference type="SAM" id="SignalP"/>
    </source>
</evidence>
<comment type="caution">
    <text evidence="4">The sequence shown here is derived from an EMBL/GenBank/DDBJ whole genome shotgun (WGS) entry which is preliminary data.</text>
</comment>
<keyword evidence="2" id="KW-0812">Transmembrane</keyword>
<keyword evidence="5" id="KW-1185">Reference proteome</keyword>
<evidence type="ECO:0000313" key="4">
    <source>
        <dbReference type="EMBL" id="GIQ79682.1"/>
    </source>
</evidence>
<feature type="region of interest" description="Disordered" evidence="1">
    <location>
        <begin position="183"/>
        <end position="214"/>
    </location>
</feature>
<feature type="signal peptide" evidence="3">
    <location>
        <begin position="1"/>
        <end position="19"/>
    </location>
</feature>
<sequence length="214" mass="23383">MGVLGVFVALLVVLVYASAEVFVSDPNGILEVSENANAVAIMREALLLPTHALDRDVVARSDYLTGASRVVVLNVALKTGTQTTLMPSVIETLSGAQSLEFAHTAACQDGTNCVERPVHHQKLERELARAHNVPNTVVLVNVAAAPESVMANQIMFWTVVLLVVSMLGVSGLMWCMDSEDKSDPRSLLFNNPDQELPRRPEVEGERWETYDELE</sequence>
<protein>
    <submittedName>
        <fullName evidence="4">Uncharacterized protein</fullName>
    </submittedName>
</protein>
<keyword evidence="2" id="KW-0472">Membrane</keyword>